<keyword evidence="1" id="KW-0472">Membrane</keyword>
<keyword evidence="1" id="KW-1133">Transmembrane helix</keyword>
<evidence type="ECO:0008006" key="6">
    <source>
        <dbReference type="Google" id="ProtNLM"/>
    </source>
</evidence>
<reference evidence="5" key="2">
    <citation type="submission" date="2020-07" db="EMBL/GenBank/DDBJ databases">
        <title>Flavobacterium sp. xlx-214.</title>
        <authorList>
            <person name="Yang C."/>
        </authorList>
    </citation>
    <scope>NUCLEOTIDE SEQUENCE [LARGE SCALE GENOMIC DNA]</scope>
    <source>
        <strain evidence="5">CX-624</strain>
    </source>
</reference>
<sequence length="116" mass="13890">MEDLYWLRSSVHYLLHFVFPFFLAIAFFRSFWRKAYLIMIVTMLVDLDHLLANPVFDPDRSSVGFHLLHAYPMVAIYFLGVIFLRNSYRAVAVGLLFHMFTDFQDYHFWKLLPGFD</sequence>
<dbReference type="InterPro" id="IPR046125">
    <property type="entry name" value="DUF6122"/>
</dbReference>
<feature type="transmembrane region" description="Helical" evidence="1">
    <location>
        <begin position="64"/>
        <end position="84"/>
    </location>
</feature>
<reference evidence="3 4" key="1">
    <citation type="submission" date="2020-07" db="EMBL/GenBank/DDBJ databases">
        <title>Chryseobacterium sp.cx-624.</title>
        <authorList>
            <person name="Yang C."/>
        </authorList>
    </citation>
    <scope>NUCLEOTIDE SEQUENCE [LARGE SCALE GENOMIC DNA]</scope>
    <source>
        <strain evidence="4">cx-624</strain>
        <strain evidence="3">Cx-624</strain>
    </source>
</reference>
<dbReference type="Pfam" id="PF19617">
    <property type="entry name" value="DUF6122"/>
    <property type="match status" value="1"/>
</dbReference>
<evidence type="ECO:0000313" key="4">
    <source>
        <dbReference type="Proteomes" id="UP000515349"/>
    </source>
</evidence>
<name>A0A7D7LLF9_9FLAO</name>
<reference evidence="2" key="3">
    <citation type="submission" date="2020-07" db="EMBL/GenBank/DDBJ databases">
        <authorList>
            <person name="Yang C."/>
        </authorList>
    </citation>
    <scope>NUCLEOTIDE SEQUENCE</scope>
    <source>
        <strain evidence="2">Cx-624</strain>
    </source>
</reference>
<evidence type="ECO:0000256" key="1">
    <source>
        <dbReference type="SAM" id="Phobius"/>
    </source>
</evidence>
<dbReference type="AlphaFoldDB" id="A0A7D7LLF9"/>
<keyword evidence="1" id="KW-0812">Transmembrane</keyword>
<keyword evidence="5" id="KW-1185">Reference proteome</keyword>
<dbReference type="RefSeq" id="WP_181887162.1">
    <property type="nucleotide sequence ID" value="NZ_CP059472.1"/>
</dbReference>
<dbReference type="KEGG" id="cbau:H1R16_07660"/>
<dbReference type="EMBL" id="CP059472">
    <property type="protein sequence ID" value="QMS97602.1"/>
    <property type="molecule type" value="Genomic_DNA"/>
</dbReference>
<organism evidence="3 4">
    <name type="scientific">Marnyiella aurantia</name>
    <dbReference type="NCBI Taxonomy" id="2758037"/>
    <lineage>
        <taxon>Bacteria</taxon>
        <taxon>Pseudomonadati</taxon>
        <taxon>Bacteroidota</taxon>
        <taxon>Flavobacteriia</taxon>
        <taxon>Flavobacteriales</taxon>
        <taxon>Weeksellaceae</taxon>
        <taxon>Marnyiella</taxon>
    </lineage>
</organism>
<protein>
    <recommendedName>
        <fullName evidence="6">Metal-dependent hydrolase</fullName>
    </recommendedName>
</protein>
<dbReference type="Proteomes" id="UP000515349">
    <property type="component" value="Chromosome"/>
</dbReference>
<evidence type="ECO:0000313" key="5">
    <source>
        <dbReference type="Proteomes" id="UP000539710"/>
    </source>
</evidence>
<dbReference type="EMBL" id="JACEUX010000002">
    <property type="protein sequence ID" value="MBA5247064.1"/>
    <property type="molecule type" value="Genomic_DNA"/>
</dbReference>
<evidence type="ECO:0000313" key="2">
    <source>
        <dbReference type="EMBL" id="MBA5247064.1"/>
    </source>
</evidence>
<feature type="transmembrane region" description="Helical" evidence="1">
    <location>
        <begin position="35"/>
        <end position="52"/>
    </location>
</feature>
<evidence type="ECO:0000313" key="3">
    <source>
        <dbReference type="EMBL" id="QMS97602.1"/>
    </source>
</evidence>
<accession>A0A7D7LLF9</accession>
<dbReference type="Proteomes" id="UP000539710">
    <property type="component" value="Unassembled WGS sequence"/>
</dbReference>
<gene>
    <name evidence="3" type="ORF">H1R16_07660</name>
    <name evidence="2" type="ORF">H2507_07780</name>
</gene>
<proteinExistence type="predicted"/>
<feature type="transmembrane region" description="Helical" evidence="1">
    <location>
        <begin position="12"/>
        <end position="28"/>
    </location>
</feature>